<feature type="transmembrane region" description="Helical" evidence="7">
    <location>
        <begin position="292"/>
        <end position="315"/>
    </location>
</feature>
<evidence type="ECO:0000313" key="9">
    <source>
        <dbReference type="EMBL" id="AFH59443.1"/>
    </source>
</evidence>
<evidence type="ECO:0000256" key="7">
    <source>
        <dbReference type="SAM" id="Phobius"/>
    </source>
</evidence>
<feature type="transmembrane region" description="Helical" evidence="7">
    <location>
        <begin position="235"/>
        <end position="253"/>
    </location>
</feature>
<accession>I0BAP6</accession>
<gene>
    <name evidence="9" type="ORF">B2K_01650</name>
</gene>
<dbReference type="SUPFAM" id="SSF103473">
    <property type="entry name" value="MFS general substrate transporter"/>
    <property type="match status" value="1"/>
</dbReference>
<dbReference type="InterPro" id="IPR020846">
    <property type="entry name" value="MFS_dom"/>
</dbReference>
<feature type="domain" description="Major facilitator superfamily (MFS) profile" evidence="8">
    <location>
        <begin position="5"/>
        <end position="384"/>
    </location>
</feature>
<evidence type="ECO:0000256" key="3">
    <source>
        <dbReference type="ARBA" id="ARBA00022475"/>
    </source>
</evidence>
<dbReference type="Proteomes" id="UP000007392">
    <property type="component" value="Chromosome"/>
</dbReference>
<evidence type="ECO:0000313" key="10">
    <source>
        <dbReference type="Proteomes" id="UP000007392"/>
    </source>
</evidence>
<reference evidence="9 10" key="1">
    <citation type="submission" date="2013-06" db="EMBL/GenBank/DDBJ databases">
        <title>Complete genome sequence of Paenibacillus mucilaginosus K02.</title>
        <authorList>
            <person name="Xiao B."/>
            <person name="Sun L."/>
            <person name="Xiao L."/>
            <person name="Lian B."/>
        </authorList>
    </citation>
    <scope>NUCLEOTIDE SEQUENCE [LARGE SCALE GENOMIC DNA]</scope>
    <source>
        <strain evidence="9 10">K02</strain>
    </source>
</reference>
<organism evidence="9 10">
    <name type="scientific">Paenibacillus mucilaginosus K02</name>
    <dbReference type="NCBI Taxonomy" id="997761"/>
    <lineage>
        <taxon>Bacteria</taxon>
        <taxon>Bacillati</taxon>
        <taxon>Bacillota</taxon>
        <taxon>Bacilli</taxon>
        <taxon>Bacillales</taxon>
        <taxon>Paenibacillaceae</taxon>
        <taxon>Paenibacillus</taxon>
    </lineage>
</organism>
<protein>
    <submittedName>
        <fullName evidence="9">MFS transporter</fullName>
    </submittedName>
</protein>
<feature type="transmembrane region" description="Helical" evidence="7">
    <location>
        <begin position="157"/>
        <end position="176"/>
    </location>
</feature>
<dbReference type="RefSeq" id="WP_014649132.1">
    <property type="nucleotide sequence ID" value="NC_017672.3"/>
</dbReference>
<feature type="transmembrane region" description="Helical" evidence="7">
    <location>
        <begin position="100"/>
        <end position="117"/>
    </location>
</feature>
<dbReference type="OrthoDB" id="2727100at2"/>
<feature type="transmembrane region" description="Helical" evidence="7">
    <location>
        <begin position="360"/>
        <end position="379"/>
    </location>
</feature>
<dbReference type="InterPro" id="IPR036259">
    <property type="entry name" value="MFS_trans_sf"/>
</dbReference>
<dbReference type="GO" id="GO:0022857">
    <property type="term" value="F:transmembrane transporter activity"/>
    <property type="evidence" value="ECO:0007669"/>
    <property type="project" value="InterPro"/>
</dbReference>
<dbReference type="InterPro" id="IPR011701">
    <property type="entry name" value="MFS"/>
</dbReference>
<evidence type="ECO:0000256" key="1">
    <source>
        <dbReference type="ARBA" id="ARBA00004651"/>
    </source>
</evidence>
<keyword evidence="6 7" id="KW-0472">Membrane</keyword>
<feature type="transmembrane region" description="Helical" evidence="7">
    <location>
        <begin position="34"/>
        <end position="59"/>
    </location>
</feature>
<evidence type="ECO:0000256" key="4">
    <source>
        <dbReference type="ARBA" id="ARBA00022692"/>
    </source>
</evidence>
<feature type="transmembrane region" description="Helical" evidence="7">
    <location>
        <begin position="71"/>
        <end position="94"/>
    </location>
</feature>
<keyword evidence="5 7" id="KW-1133">Transmembrane helix</keyword>
<dbReference type="Gene3D" id="1.20.1250.20">
    <property type="entry name" value="MFS general substrate transporter like domains"/>
    <property type="match status" value="2"/>
</dbReference>
<dbReference type="AlphaFoldDB" id="I0BAP6"/>
<dbReference type="HOGENOM" id="CLU_001265_61_5_9"/>
<dbReference type="EMBL" id="CP003422">
    <property type="protein sequence ID" value="AFH59443.1"/>
    <property type="molecule type" value="Genomic_DNA"/>
</dbReference>
<keyword evidence="3" id="KW-1003">Cell membrane</keyword>
<comment type="subcellular location">
    <subcellularLocation>
        <location evidence="1">Cell membrane</location>
        <topology evidence="1">Multi-pass membrane protein</topology>
    </subcellularLocation>
</comment>
<dbReference type="PANTHER" id="PTHR43124">
    <property type="entry name" value="PURINE EFFLUX PUMP PBUE"/>
    <property type="match status" value="1"/>
</dbReference>
<feature type="transmembrane region" description="Helical" evidence="7">
    <location>
        <begin position="196"/>
        <end position="215"/>
    </location>
</feature>
<dbReference type="PROSITE" id="PS50850">
    <property type="entry name" value="MFS"/>
    <property type="match status" value="1"/>
</dbReference>
<evidence type="ECO:0000259" key="8">
    <source>
        <dbReference type="PROSITE" id="PS50850"/>
    </source>
</evidence>
<feature type="transmembrane region" description="Helical" evidence="7">
    <location>
        <begin position="327"/>
        <end position="348"/>
    </location>
</feature>
<dbReference type="PANTHER" id="PTHR43124:SF10">
    <property type="entry name" value="PURINE EFFLUX PUMP PBUE"/>
    <property type="match status" value="1"/>
</dbReference>
<dbReference type="KEGG" id="pmw:B2K_01650"/>
<evidence type="ECO:0000256" key="6">
    <source>
        <dbReference type="ARBA" id="ARBA00023136"/>
    </source>
</evidence>
<dbReference type="CDD" id="cd17324">
    <property type="entry name" value="MFS_NepI_like"/>
    <property type="match status" value="1"/>
</dbReference>
<dbReference type="GO" id="GO:0005886">
    <property type="term" value="C:plasma membrane"/>
    <property type="evidence" value="ECO:0007669"/>
    <property type="project" value="UniProtKB-SubCell"/>
</dbReference>
<keyword evidence="4 7" id="KW-0812">Transmembrane</keyword>
<name>I0BAP6_9BACL</name>
<dbReference type="Pfam" id="PF07690">
    <property type="entry name" value="MFS_1"/>
    <property type="match status" value="1"/>
</dbReference>
<feature type="transmembrane region" description="Helical" evidence="7">
    <location>
        <begin position="265"/>
        <end position="286"/>
    </location>
</feature>
<dbReference type="PATRIC" id="fig|997761.3.peg.329"/>
<proteinExistence type="predicted"/>
<keyword evidence="2" id="KW-0813">Transport</keyword>
<evidence type="ECO:0000256" key="5">
    <source>
        <dbReference type="ARBA" id="ARBA00022989"/>
    </source>
</evidence>
<evidence type="ECO:0000256" key="2">
    <source>
        <dbReference type="ARBA" id="ARBA00022448"/>
    </source>
</evidence>
<dbReference type="InterPro" id="IPR050189">
    <property type="entry name" value="MFS_Efflux_Transporters"/>
</dbReference>
<sequence>MNRLPILMLALGAFLVGTAELVVGGVLHAMAEDLGVSIALAGQFITAYSLSFALGTPILIALTSRLGRKSLLLGSLAVFIAGSLLSLASTGYAVMLVSRIILGLSAGVYTVVAVSLVTKLVPPERMGGAISMIALGFGSAMALGVPIGIAITGWWSWQAIFAGLAAVSLAVTLLLLRLLPQIEGDTPVPFRQRFSVLGNPVILSGLLISLLQNGSNSVLLTYLTPYLQEVLHLDASLLGAVMLTLGLVGMLGSRLGGIGVDRWGSVFMLVSTIALAAVTLGLLPLVTASLAAGLLLVVLWFSSLFMSAPALQTYFIQQAPQSSNLVLSLNLSVIHLGLAAGAGAGGTAVNWASTVHYNPWIGSLAALLSLLAAFVSFSLRKRKAGGGALTGAAART</sequence>
<feature type="transmembrane region" description="Helical" evidence="7">
    <location>
        <begin position="129"/>
        <end position="151"/>
    </location>
</feature>